<dbReference type="Gene3D" id="3.90.1300.10">
    <property type="entry name" value="Amidase signature (AS) domain"/>
    <property type="match status" value="1"/>
</dbReference>
<dbReference type="InterPro" id="IPR004412">
    <property type="entry name" value="GatA"/>
</dbReference>
<comment type="caution">
    <text evidence="5">Lacks conserved residue(s) required for the propagation of feature annotation.</text>
</comment>
<dbReference type="Pfam" id="PF01425">
    <property type="entry name" value="Amidase"/>
    <property type="match status" value="1"/>
</dbReference>
<feature type="active site" description="Charge relay system" evidence="5">
    <location>
        <position position="83"/>
    </location>
</feature>
<dbReference type="GO" id="GO:0006412">
    <property type="term" value="P:translation"/>
    <property type="evidence" value="ECO:0007669"/>
    <property type="project" value="UniProtKB-UniRule"/>
</dbReference>
<protein>
    <recommendedName>
        <fullName evidence="5">Glutamyl-tRNA(Gln) amidotransferase subunit A</fullName>
        <shortName evidence="5">Glu-ADT subunit A</shortName>
        <ecNumber evidence="5">6.3.5.7</ecNumber>
    </recommendedName>
</protein>
<dbReference type="NCBIfam" id="TIGR00132">
    <property type="entry name" value="gatA"/>
    <property type="match status" value="1"/>
</dbReference>
<dbReference type="PATRIC" id="fig|1618605.3.peg.651"/>
<evidence type="ECO:0000259" key="6">
    <source>
        <dbReference type="Pfam" id="PF01425"/>
    </source>
</evidence>
<sequence>MANLNQLTITEASKKLAAGEITSVQLTEACLAEIEKKNPSLNAYLEVFADALEQARLADERRALSLSKGLEISPLLGIPLAIKDNILIEGRTASAASKILENYVATYDATVIKKLKEAGAVFLGRTNMDEFALGGSTENSAYGPTKNPYDDSRVAGGTSGGSAAAVATHMALGALGSDTGGSVRNPASFCGVVGLKPTYGAVSRSGLIAAVSSFDQIGPITKTVEDAELIFNTIRGQDPLDSTSTENPKSEIRNPKKKIGVPRTLLEKGVEPDVLACFESSLEKLKGQGCEVVDIALPSLDYALSAYYIINFAEVSTNLSRFDGVRYGLSLKGESLFDDYASSREAGFGSETRRRIVLGTYVLSAGYYDAYYGKAVAAREQLRREYIKAFESVDFIATPTMPDAALVIGEKSDPLSLYLIDIFTVTANLTGNPAISIPMGTVEKEGKQLPVGLQLTAAHGDEAALFAAGKLLY</sequence>
<organism evidence="7 8">
    <name type="scientific">Candidatus Adlerbacteria bacterium GW2011_GWA1_54_10</name>
    <dbReference type="NCBI Taxonomy" id="1618605"/>
    <lineage>
        <taxon>Bacteria</taxon>
        <taxon>Candidatus Adleribacteriota</taxon>
    </lineage>
</organism>
<keyword evidence="2 5" id="KW-0547">Nucleotide-binding</keyword>
<dbReference type="AlphaFoldDB" id="A0A0G1XVG7"/>
<comment type="subunit">
    <text evidence="5">Heterotrimer of A, B and C subunits.</text>
</comment>
<dbReference type="EMBL" id="LCRO01000016">
    <property type="protein sequence ID" value="KKW35163.1"/>
    <property type="molecule type" value="Genomic_DNA"/>
</dbReference>
<evidence type="ECO:0000256" key="2">
    <source>
        <dbReference type="ARBA" id="ARBA00022741"/>
    </source>
</evidence>
<keyword evidence="4 5" id="KW-0648">Protein biosynthesis</keyword>
<dbReference type="InterPro" id="IPR000120">
    <property type="entry name" value="Amidase"/>
</dbReference>
<dbReference type="InterPro" id="IPR036928">
    <property type="entry name" value="AS_sf"/>
</dbReference>
<dbReference type="Proteomes" id="UP000034740">
    <property type="component" value="Unassembled WGS sequence"/>
</dbReference>
<reference evidence="7 8" key="1">
    <citation type="journal article" date="2015" name="Nature">
        <title>rRNA introns, odd ribosomes, and small enigmatic genomes across a large radiation of phyla.</title>
        <authorList>
            <person name="Brown C.T."/>
            <person name="Hug L.A."/>
            <person name="Thomas B.C."/>
            <person name="Sharon I."/>
            <person name="Castelle C.J."/>
            <person name="Singh A."/>
            <person name="Wilkins M.J."/>
            <person name="Williams K.H."/>
            <person name="Banfield J.F."/>
        </authorList>
    </citation>
    <scope>NUCLEOTIDE SEQUENCE [LARGE SCALE GENOMIC DNA]</scope>
</reference>
<feature type="active site" description="Acyl-ester intermediate" evidence="5">
    <location>
        <position position="182"/>
    </location>
</feature>
<name>A0A0G1XVG7_9BACT</name>
<dbReference type="GO" id="GO:0005524">
    <property type="term" value="F:ATP binding"/>
    <property type="evidence" value="ECO:0007669"/>
    <property type="project" value="UniProtKB-KW"/>
</dbReference>
<evidence type="ECO:0000256" key="5">
    <source>
        <dbReference type="HAMAP-Rule" id="MF_00120"/>
    </source>
</evidence>
<evidence type="ECO:0000256" key="1">
    <source>
        <dbReference type="ARBA" id="ARBA00022598"/>
    </source>
</evidence>
<dbReference type="GO" id="GO:0030956">
    <property type="term" value="C:glutamyl-tRNA(Gln) amidotransferase complex"/>
    <property type="evidence" value="ECO:0007669"/>
    <property type="project" value="InterPro"/>
</dbReference>
<dbReference type="GO" id="GO:0016740">
    <property type="term" value="F:transferase activity"/>
    <property type="evidence" value="ECO:0007669"/>
    <property type="project" value="UniProtKB-KW"/>
</dbReference>
<dbReference type="HAMAP" id="MF_00120">
    <property type="entry name" value="GatA"/>
    <property type="match status" value="1"/>
</dbReference>
<comment type="similarity">
    <text evidence="5">Belongs to the amidase family. GatA subfamily.</text>
</comment>
<accession>A0A0G1XVG7</accession>
<dbReference type="InterPro" id="IPR023631">
    <property type="entry name" value="Amidase_dom"/>
</dbReference>
<evidence type="ECO:0000313" key="7">
    <source>
        <dbReference type="EMBL" id="KKW35163.1"/>
    </source>
</evidence>
<comment type="function">
    <text evidence="5">Allows the formation of correctly charged Gln-tRNA(Gln) through the transamidation of misacylated Glu-tRNA(Gln) in organisms which lack glutaminyl-tRNA synthetase. The reaction takes place in the presence of glutamine and ATP through an activated gamma-phospho-Glu-tRNA(Gln).</text>
</comment>
<evidence type="ECO:0000313" key="8">
    <source>
        <dbReference type="Proteomes" id="UP000034740"/>
    </source>
</evidence>
<feature type="domain" description="Amidase" evidence="6">
    <location>
        <begin position="26"/>
        <end position="465"/>
    </location>
</feature>
<keyword evidence="3 5" id="KW-0067">ATP-binding</keyword>
<dbReference type="GO" id="GO:0050567">
    <property type="term" value="F:glutaminyl-tRNA synthase (glutamine-hydrolyzing) activity"/>
    <property type="evidence" value="ECO:0007669"/>
    <property type="project" value="UniProtKB-UniRule"/>
</dbReference>
<gene>
    <name evidence="5" type="primary">gatA</name>
    <name evidence="7" type="ORF">UY83_C0016G0005</name>
</gene>
<dbReference type="PANTHER" id="PTHR11895:SF151">
    <property type="entry name" value="GLUTAMYL-TRNA(GLN) AMIDOTRANSFERASE SUBUNIT A"/>
    <property type="match status" value="1"/>
</dbReference>
<evidence type="ECO:0000256" key="3">
    <source>
        <dbReference type="ARBA" id="ARBA00022840"/>
    </source>
</evidence>
<comment type="catalytic activity">
    <reaction evidence="5">
        <text>L-glutamyl-tRNA(Gln) + L-glutamine + ATP + H2O = L-glutaminyl-tRNA(Gln) + L-glutamate + ADP + phosphate + H(+)</text>
        <dbReference type="Rhea" id="RHEA:17521"/>
        <dbReference type="Rhea" id="RHEA-COMP:9681"/>
        <dbReference type="Rhea" id="RHEA-COMP:9684"/>
        <dbReference type="ChEBI" id="CHEBI:15377"/>
        <dbReference type="ChEBI" id="CHEBI:15378"/>
        <dbReference type="ChEBI" id="CHEBI:29985"/>
        <dbReference type="ChEBI" id="CHEBI:30616"/>
        <dbReference type="ChEBI" id="CHEBI:43474"/>
        <dbReference type="ChEBI" id="CHEBI:58359"/>
        <dbReference type="ChEBI" id="CHEBI:78520"/>
        <dbReference type="ChEBI" id="CHEBI:78521"/>
        <dbReference type="ChEBI" id="CHEBI:456216"/>
        <dbReference type="EC" id="6.3.5.7"/>
    </reaction>
</comment>
<comment type="caution">
    <text evidence="7">The sequence shown here is derived from an EMBL/GenBank/DDBJ whole genome shotgun (WGS) entry which is preliminary data.</text>
</comment>
<dbReference type="EC" id="6.3.5.7" evidence="5"/>
<dbReference type="PANTHER" id="PTHR11895">
    <property type="entry name" value="TRANSAMIDASE"/>
    <property type="match status" value="1"/>
</dbReference>
<evidence type="ECO:0000256" key="4">
    <source>
        <dbReference type="ARBA" id="ARBA00022917"/>
    </source>
</evidence>
<keyword evidence="1 5" id="KW-0436">Ligase</keyword>
<proteinExistence type="inferred from homology"/>
<dbReference type="SUPFAM" id="SSF75304">
    <property type="entry name" value="Amidase signature (AS) enzymes"/>
    <property type="match status" value="1"/>
</dbReference>
<keyword evidence="7" id="KW-0808">Transferase</keyword>